<reference evidence="1" key="1">
    <citation type="journal article" date="2014" name="Front. Microbiol.">
        <title>High frequency of phylogenetically diverse reductive dehalogenase-homologous genes in deep subseafloor sedimentary metagenomes.</title>
        <authorList>
            <person name="Kawai M."/>
            <person name="Futagami T."/>
            <person name="Toyoda A."/>
            <person name="Takaki Y."/>
            <person name="Nishi S."/>
            <person name="Hori S."/>
            <person name="Arai W."/>
            <person name="Tsubouchi T."/>
            <person name="Morono Y."/>
            <person name="Uchiyama I."/>
            <person name="Ito T."/>
            <person name="Fujiyama A."/>
            <person name="Inagaki F."/>
            <person name="Takami H."/>
        </authorList>
    </citation>
    <scope>NUCLEOTIDE SEQUENCE</scope>
    <source>
        <strain evidence="1">Expedition CK06-06</strain>
    </source>
</reference>
<comment type="caution">
    <text evidence="1">The sequence shown here is derived from an EMBL/GenBank/DDBJ whole genome shotgun (WGS) entry which is preliminary data.</text>
</comment>
<evidence type="ECO:0008006" key="2">
    <source>
        <dbReference type="Google" id="ProtNLM"/>
    </source>
</evidence>
<feature type="non-terminal residue" evidence="1">
    <location>
        <position position="1"/>
    </location>
</feature>
<sequence length="152" mass="17363">TTDIYEVGITTDVRGHGSTIADDLDDFENYLLKNGRTDRGSVYNPSQTIHLFHASPYNTPLDWTTPRGRYDYLPLSDHVGSVEIRRFIERVQPYLVLSGHCHESVVTGDYKVDLGETRCVNPGSQTHLDVLSLVQFDLYHPQDMKQFFIHAH</sequence>
<dbReference type="PANTHER" id="PTHR37523">
    <property type="entry name" value="METALLOPHOSPHOESTERASE"/>
    <property type="match status" value="1"/>
</dbReference>
<accession>X1MEE1</accession>
<dbReference type="InterPro" id="IPR029052">
    <property type="entry name" value="Metallo-depent_PP-like"/>
</dbReference>
<protein>
    <recommendedName>
        <fullName evidence="2">Calcineurin-like phosphoesterase domain-containing protein</fullName>
    </recommendedName>
</protein>
<gene>
    <name evidence="1" type="ORF">S06H3_19271</name>
</gene>
<dbReference type="EMBL" id="BARV01009848">
    <property type="protein sequence ID" value="GAI04744.1"/>
    <property type="molecule type" value="Genomic_DNA"/>
</dbReference>
<evidence type="ECO:0000313" key="1">
    <source>
        <dbReference type="EMBL" id="GAI04744.1"/>
    </source>
</evidence>
<dbReference type="AlphaFoldDB" id="X1MEE1"/>
<dbReference type="SUPFAM" id="SSF56300">
    <property type="entry name" value="Metallo-dependent phosphatases"/>
    <property type="match status" value="1"/>
</dbReference>
<dbReference type="PANTHER" id="PTHR37523:SF1">
    <property type="entry name" value="CALCINEURIN-LIKE PHOSPHOESTERASE DOMAIN-CONTAINING PROTEIN"/>
    <property type="match status" value="1"/>
</dbReference>
<organism evidence="1">
    <name type="scientific">marine sediment metagenome</name>
    <dbReference type="NCBI Taxonomy" id="412755"/>
    <lineage>
        <taxon>unclassified sequences</taxon>
        <taxon>metagenomes</taxon>
        <taxon>ecological metagenomes</taxon>
    </lineage>
</organism>
<proteinExistence type="predicted"/>
<dbReference type="Gene3D" id="3.60.21.10">
    <property type="match status" value="1"/>
</dbReference>
<name>X1MEE1_9ZZZZ</name>